<feature type="chain" id="PRO_5019459625" evidence="1">
    <location>
        <begin position="21"/>
        <end position="163"/>
    </location>
</feature>
<gene>
    <name evidence="3" type="ORF">EGT71_07725</name>
    <name evidence="2" type="ORF">R4P48_10800</name>
</gene>
<dbReference type="Proteomes" id="UP000275331">
    <property type="component" value="Unassembled WGS sequence"/>
</dbReference>
<evidence type="ECO:0000313" key="2">
    <source>
        <dbReference type="EMBL" id="MDV7023164.1"/>
    </source>
</evidence>
<evidence type="ECO:0000256" key="1">
    <source>
        <dbReference type="SAM" id="SignalP"/>
    </source>
</evidence>
<dbReference type="SUPFAM" id="SSF82185">
    <property type="entry name" value="Histone H3 K4-specific methyltransferase SET7/9 N-terminal domain"/>
    <property type="match status" value="1"/>
</dbReference>
<reference evidence="3 4" key="1">
    <citation type="submission" date="2018-10" db="EMBL/GenBank/DDBJ databases">
        <title>Transmission dynamics of multidrug resistant bacteria on intensive care unit surfaces.</title>
        <authorList>
            <person name="D'Souza A.W."/>
            <person name="Potter R.F."/>
            <person name="Wallace M."/>
            <person name="Shupe A."/>
            <person name="Patel S."/>
            <person name="Sun S."/>
            <person name="Gul D."/>
            <person name="Kwon J.H."/>
            <person name="Andleeb S."/>
            <person name="Burnham C.-A.D."/>
            <person name="Dantas G."/>
        </authorList>
    </citation>
    <scope>NUCLEOTIDE SEQUENCE [LARGE SCALE GENOMIC DNA]</scope>
    <source>
        <strain evidence="3 4">AS_373</strain>
    </source>
</reference>
<dbReference type="GeneID" id="84663583"/>
<sequence length="163" mass="18062">MQRALVIMSFSLLLSGCAEFSSSVTNTIDAMGMTPDYAKGTTQQELQNHKLETPAISVTDNVPEGKLVERYDNGNKKFETVVKNRCFNEYIDLYYPNGQLRTHTPLVNCKAEGKSQGYTQDGKLRTVINYKNGLANGEVSAYDANGKITKTVIYKDGYPADKS</sequence>
<comment type="caution">
    <text evidence="3">The sequence shown here is derived from an EMBL/GenBank/DDBJ whole genome shotgun (WGS) entry which is preliminary data.</text>
</comment>
<dbReference type="EMBL" id="JAWLOF010000006">
    <property type="protein sequence ID" value="MDV7023164.1"/>
    <property type="molecule type" value="Genomic_DNA"/>
</dbReference>
<keyword evidence="1" id="KW-0732">Signal</keyword>
<accession>A0A427V3S1</accession>
<dbReference type="OrthoDB" id="5690314at2"/>
<dbReference type="EMBL" id="RHXB01000004">
    <property type="protein sequence ID" value="RSE27416.1"/>
    <property type="molecule type" value="Genomic_DNA"/>
</dbReference>
<proteinExistence type="predicted"/>
<protein>
    <submittedName>
        <fullName evidence="3">Toxin-antitoxin system YwqK family antitoxin</fullName>
    </submittedName>
</protein>
<dbReference type="Gene3D" id="3.90.930.1">
    <property type="match status" value="1"/>
</dbReference>
<dbReference type="PROSITE" id="PS51257">
    <property type="entry name" value="PROKAR_LIPOPROTEIN"/>
    <property type="match status" value="1"/>
</dbReference>
<dbReference type="AlphaFoldDB" id="A0A427V3S1"/>
<reference evidence="2 5" key="2">
    <citation type="submission" date="2023-10" db="EMBL/GenBank/DDBJ databases">
        <authorList>
            <person name="Dale J."/>
        </authorList>
    </citation>
    <scope>NUCLEOTIDE SEQUENCE [LARGE SCALE GENOMIC DNA]</scope>
    <source>
        <strain evidence="2 5">2023EL-00970</strain>
    </source>
</reference>
<keyword evidence="5" id="KW-1185">Reference proteome</keyword>
<dbReference type="RefSeq" id="WP_125293158.1">
    <property type="nucleotide sequence ID" value="NZ_CP100494.1"/>
</dbReference>
<evidence type="ECO:0000313" key="5">
    <source>
        <dbReference type="Proteomes" id="UP001187066"/>
    </source>
</evidence>
<feature type="signal peptide" evidence="1">
    <location>
        <begin position="1"/>
        <end position="20"/>
    </location>
</feature>
<name>A0A427V3S1_9ENTR</name>
<dbReference type="Pfam" id="PF07661">
    <property type="entry name" value="MORN_2"/>
    <property type="match status" value="2"/>
</dbReference>
<dbReference type="Proteomes" id="UP001187066">
    <property type="component" value="Unassembled WGS sequence"/>
</dbReference>
<dbReference type="InterPro" id="IPR011652">
    <property type="entry name" value="MORN_2"/>
</dbReference>
<evidence type="ECO:0000313" key="4">
    <source>
        <dbReference type="Proteomes" id="UP000275331"/>
    </source>
</evidence>
<organism evidence="3 4">
    <name type="scientific">Atlantibacter subterraneus</name>
    <dbReference type="NCBI Taxonomy" id="255519"/>
    <lineage>
        <taxon>Bacteria</taxon>
        <taxon>Pseudomonadati</taxon>
        <taxon>Pseudomonadota</taxon>
        <taxon>Gammaproteobacteria</taxon>
        <taxon>Enterobacterales</taxon>
        <taxon>Enterobacteriaceae</taxon>
        <taxon>Atlantibacter</taxon>
    </lineage>
</organism>
<evidence type="ECO:0000313" key="3">
    <source>
        <dbReference type="EMBL" id="RSE27416.1"/>
    </source>
</evidence>